<organism evidence="1 2">
    <name type="scientific">Purpureocillium lilacinum</name>
    <name type="common">Paecilomyces lilacinus</name>
    <dbReference type="NCBI Taxonomy" id="33203"/>
    <lineage>
        <taxon>Eukaryota</taxon>
        <taxon>Fungi</taxon>
        <taxon>Dikarya</taxon>
        <taxon>Ascomycota</taxon>
        <taxon>Pezizomycotina</taxon>
        <taxon>Sordariomycetes</taxon>
        <taxon>Hypocreomycetidae</taxon>
        <taxon>Hypocreales</taxon>
        <taxon>Ophiocordycipitaceae</taxon>
        <taxon>Purpureocillium</taxon>
    </lineage>
</organism>
<dbReference type="EMBL" id="JBGNUJ010000007">
    <property type="protein sequence ID" value="KAL3957672.1"/>
    <property type="molecule type" value="Genomic_DNA"/>
</dbReference>
<evidence type="ECO:0000313" key="1">
    <source>
        <dbReference type="EMBL" id="KAL3957672.1"/>
    </source>
</evidence>
<protein>
    <submittedName>
        <fullName evidence="1">Uncharacterized protein</fullName>
    </submittedName>
</protein>
<sequence length="637" mass="68899">MPGKRRAKDRSAVEEKMKGRRKRERSRRSWGSQSVRRTCLDSCPGPDRSQGRDETVEGVTLGRRQTANWKQRRDGRNPGSTDGNLEGQGRQKYLGQPRTPRQGDQGKRHCARCTSVAGEGAGGQQRWMSTGTKSKAKGTSGGQHRATTGTWRAGSVGDSSAASRSHPRLLLQARPLSPLSRISTRSAGPHPLFKSPPTSASFRLVEVQRAGQCDRGRAASAQMNPVPAVSSPSLADRAPGQATASAHSVHHITPPERGLVTITGHCTADAAQRVGRLSTLLRSRLGNCVVHVTSLARDLSVSQQYAKPLVKDNPDGQRRRQSLVAATCPWCETGVGIAGVGISPPARHKSAPSWRLEVTRLARPVAGWSSGPARAARIARFFAANGRWPRTAVTTIDETTAEFQFWFHRRVDWSEASRVTRRADISCARRHDPPDRWMSCAVARARLSSTFLSPVCIHSARAGPSRASHTSATNNYHLPAMEPVARSPASVDAAKSAKSGPRQGIPNWPRSGDPGCFAEHRIRAARPPYDDVFACPADRTERRMVLSDDGHGVIHPTMYEARVRDLRGDRRLEGDRKFERSSVLSFSQPECSLSGTSSLGRPLTSTLPQAPAPASLGHGEAGVEIGTAARAQDEAGS</sequence>
<accession>A0ACC4DNK6</accession>
<proteinExistence type="predicted"/>
<keyword evidence="2" id="KW-1185">Reference proteome</keyword>
<evidence type="ECO:0000313" key="2">
    <source>
        <dbReference type="Proteomes" id="UP001638806"/>
    </source>
</evidence>
<dbReference type="Proteomes" id="UP001638806">
    <property type="component" value="Unassembled WGS sequence"/>
</dbReference>
<gene>
    <name evidence="1" type="ORF">ACCO45_008250</name>
</gene>
<name>A0ACC4DNK6_PURLI</name>
<reference evidence="1" key="1">
    <citation type="submission" date="2024-12" db="EMBL/GenBank/DDBJ databases">
        <title>Comparative genomics and development of molecular markers within Purpureocillium lilacinum and among Purpureocillium species.</title>
        <authorList>
            <person name="Yeh Z.-Y."/>
            <person name="Ni N.-T."/>
            <person name="Lo P.-H."/>
            <person name="Mushyakhwo K."/>
            <person name="Lin C.-F."/>
            <person name="Nai Y.-S."/>
        </authorList>
    </citation>
    <scope>NUCLEOTIDE SEQUENCE</scope>
    <source>
        <strain evidence="1">NCHU-NPUST-175</strain>
    </source>
</reference>
<comment type="caution">
    <text evidence="1">The sequence shown here is derived from an EMBL/GenBank/DDBJ whole genome shotgun (WGS) entry which is preliminary data.</text>
</comment>